<evidence type="ECO:0000313" key="1">
    <source>
        <dbReference type="Proteomes" id="UP000095286"/>
    </source>
</evidence>
<sequence length="146" mass="16988">MDGQNPPKASFYANNQQFFPDVPVDRTSKKTNAVGTNQETHHDYENVNLHEQLDSPIYAQITSVDERRISMEMCLGSYEKIWKITKRKDLAGTIADRVLGLRKDFIFDICKNEAKFNSTIQQIIEDMDPSKPRELDKFKYEIKKKV</sequence>
<organism evidence="1 2">
    <name type="scientific">Rhabditophanes sp. KR3021</name>
    <dbReference type="NCBI Taxonomy" id="114890"/>
    <lineage>
        <taxon>Eukaryota</taxon>
        <taxon>Metazoa</taxon>
        <taxon>Ecdysozoa</taxon>
        <taxon>Nematoda</taxon>
        <taxon>Chromadorea</taxon>
        <taxon>Rhabditida</taxon>
        <taxon>Tylenchina</taxon>
        <taxon>Panagrolaimomorpha</taxon>
        <taxon>Strongyloidoidea</taxon>
        <taxon>Alloionematidae</taxon>
        <taxon>Rhabditophanes</taxon>
    </lineage>
</organism>
<evidence type="ECO:0000313" key="2">
    <source>
        <dbReference type="WBParaSite" id="RSKR_0000487000.1"/>
    </source>
</evidence>
<name>A0AC35TW56_9BILA</name>
<protein>
    <submittedName>
        <fullName evidence="2">Mediator complex subunit 15</fullName>
    </submittedName>
</protein>
<proteinExistence type="predicted"/>
<reference evidence="2" key="1">
    <citation type="submission" date="2016-11" db="UniProtKB">
        <authorList>
            <consortium name="WormBaseParasite"/>
        </authorList>
    </citation>
    <scope>IDENTIFICATION</scope>
    <source>
        <strain evidence="2">KR3021</strain>
    </source>
</reference>
<dbReference type="Proteomes" id="UP000095286">
    <property type="component" value="Unplaced"/>
</dbReference>
<accession>A0AC35TW56</accession>
<dbReference type="WBParaSite" id="RSKR_0000487000.1">
    <property type="protein sequence ID" value="RSKR_0000487000.1"/>
    <property type="gene ID" value="RSKR_0000487000"/>
</dbReference>